<dbReference type="Proteomes" id="UP000462014">
    <property type="component" value="Unassembled WGS sequence"/>
</dbReference>
<dbReference type="InterPro" id="IPR014710">
    <property type="entry name" value="RmlC-like_jellyroll"/>
</dbReference>
<evidence type="ECO:0000313" key="1">
    <source>
        <dbReference type="EMBL" id="MVN21002.1"/>
    </source>
</evidence>
<dbReference type="Gene3D" id="2.60.120.10">
    <property type="entry name" value="Jelly Rolls"/>
    <property type="match status" value="1"/>
</dbReference>
<reference evidence="1 2" key="1">
    <citation type="submission" date="2019-12" db="EMBL/GenBank/DDBJ databases">
        <title>Mucilaginibacter sp. HMF7410 genome sequencing and assembly.</title>
        <authorList>
            <person name="Kang H."/>
            <person name="Cha I."/>
            <person name="Kim H."/>
            <person name="Joh K."/>
        </authorList>
    </citation>
    <scope>NUCLEOTIDE SEQUENCE [LARGE SCALE GENOMIC DNA]</scope>
    <source>
        <strain evidence="1 2">HMF7410</strain>
    </source>
</reference>
<dbReference type="RefSeq" id="WP_157564977.1">
    <property type="nucleotide sequence ID" value="NZ_WPIK01000004.1"/>
</dbReference>
<accession>A0A7K1SUJ0</accession>
<dbReference type="EMBL" id="WPIK01000004">
    <property type="protein sequence ID" value="MVN21002.1"/>
    <property type="molecule type" value="Genomic_DNA"/>
</dbReference>
<gene>
    <name evidence="1" type="ORF">GO621_05555</name>
</gene>
<name>A0A7K1SUJ0_9SPHI</name>
<organism evidence="1 2">
    <name type="scientific">Mucilaginibacter arboris</name>
    <dbReference type="NCBI Taxonomy" id="2682090"/>
    <lineage>
        <taxon>Bacteria</taxon>
        <taxon>Pseudomonadati</taxon>
        <taxon>Bacteroidota</taxon>
        <taxon>Sphingobacteriia</taxon>
        <taxon>Sphingobacteriales</taxon>
        <taxon>Sphingobacteriaceae</taxon>
        <taxon>Mucilaginibacter</taxon>
    </lineage>
</organism>
<evidence type="ECO:0000313" key="2">
    <source>
        <dbReference type="Proteomes" id="UP000462014"/>
    </source>
</evidence>
<comment type="caution">
    <text evidence="1">The sequence shown here is derived from an EMBL/GenBank/DDBJ whole genome shotgun (WGS) entry which is preliminary data.</text>
</comment>
<proteinExistence type="predicted"/>
<dbReference type="SUPFAM" id="SSF51182">
    <property type="entry name" value="RmlC-like cupins"/>
    <property type="match status" value="1"/>
</dbReference>
<dbReference type="AlphaFoldDB" id="A0A7K1SUJ0"/>
<keyword evidence="2" id="KW-1185">Reference proteome</keyword>
<protein>
    <recommendedName>
        <fullName evidence="3">Sugar epimerase</fullName>
    </recommendedName>
</protein>
<sequence length="145" mass="17207">MVQNINNITLITGNKHTDERGVLSYFNDFNMYPIKRMYLIEHSHVHNIRAWQGHKIENKWFYVLKGAFKLVFVKPDDWYSPSTDLDYEEYNLEEGVNKILHIPGGYASGIKATKTNSKLMVFSNLTVEESSNDNFKFNKDFWYRW</sequence>
<evidence type="ECO:0008006" key="3">
    <source>
        <dbReference type="Google" id="ProtNLM"/>
    </source>
</evidence>
<dbReference type="InterPro" id="IPR011051">
    <property type="entry name" value="RmlC_Cupin_sf"/>
</dbReference>